<feature type="chain" id="PRO_5046120374" evidence="9">
    <location>
        <begin position="43"/>
        <end position="513"/>
    </location>
</feature>
<keyword evidence="5 8" id="KW-1133">Transmembrane helix</keyword>
<keyword evidence="9" id="KW-0732">Signal</keyword>
<dbReference type="InterPro" id="IPR050321">
    <property type="entry name" value="Glycosyltr_2/OpgH_subfam"/>
</dbReference>
<gene>
    <name evidence="10" type="ORF">AACH11_05735</name>
</gene>
<evidence type="ECO:0000256" key="4">
    <source>
        <dbReference type="ARBA" id="ARBA00022692"/>
    </source>
</evidence>
<dbReference type="RefSeq" id="WP_341373233.1">
    <property type="nucleotide sequence ID" value="NZ_JBBUTF010000004.1"/>
</dbReference>
<keyword evidence="2" id="KW-0328">Glycosyltransferase</keyword>
<keyword evidence="4 8" id="KW-0812">Transmembrane</keyword>
<evidence type="ECO:0000256" key="6">
    <source>
        <dbReference type="ARBA" id="ARBA00023136"/>
    </source>
</evidence>
<feature type="signal peptide" evidence="9">
    <location>
        <begin position="1"/>
        <end position="42"/>
    </location>
</feature>
<comment type="subcellular location">
    <subcellularLocation>
        <location evidence="1">Membrane</location>
        <topology evidence="1">Multi-pass membrane protein</topology>
    </subcellularLocation>
</comment>
<feature type="transmembrane region" description="Helical" evidence="8">
    <location>
        <begin position="402"/>
        <end position="423"/>
    </location>
</feature>
<reference evidence="10 11" key="1">
    <citation type="submission" date="2024-04" db="EMBL/GenBank/DDBJ databases">
        <title>Novel species of the genus Ideonella isolated from streams.</title>
        <authorList>
            <person name="Lu H."/>
        </authorList>
    </citation>
    <scope>NUCLEOTIDE SEQUENCE [LARGE SCALE GENOMIC DNA]</scope>
    <source>
        <strain evidence="10 11">BYS139W</strain>
    </source>
</reference>
<dbReference type="PANTHER" id="PTHR43867:SF2">
    <property type="entry name" value="CELLULOSE SYNTHASE CATALYTIC SUBUNIT A [UDP-FORMING]"/>
    <property type="match status" value="1"/>
</dbReference>
<proteinExistence type="predicted"/>
<dbReference type="SUPFAM" id="SSF53448">
    <property type="entry name" value="Nucleotide-diphospho-sugar transferases"/>
    <property type="match status" value="1"/>
</dbReference>
<evidence type="ECO:0000256" key="5">
    <source>
        <dbReference type="ARBA" id="ARBA00022989"/>
    </source>
</evidence>
<evidence type="ECO:0000256" key="9">
    <source>
        <dbReference type="SAM" id="SignalP"/>
    </source>
</evidence>
<sequence length="513" mass="56472">MPLPRKAPVDGPPAATCRGPRRRVAQAVLALAACGAAGWATAALVRPADAQAAERGLGVMTVHSAFGETWAWTLFWLVAVLVTLLAIYALRHYVFSLNRLFGHQRHPYSSIVSADWPHVTVLVAAHNEEAVIRDCLENLMQVDYPASRMRVMPVNDRSKDRTREIIDEVVARFPGRIQPFHREGGKPGKAAALKDACERVDTDFIIVFDADYLPSRGLIRRLMAPFFDPEVGSVMGRVVPNNVGANLLTRLLDLERSGGYQVDQQARMNMGLVPQYGGTVGGVRMSALRAIGGWHDDVLAEDTDLTYRLLLAGWRTVYHNRAECYEEVPQTWAVRVRQIKRWAKGHNQAMVRHSGALLWRRGIGWGERLDGLLLLGVYLMAPILISGWFLSLLMYLTVEQTLAAPALAMLAFMTHSALGNFAAFFEISSALHLDRTRYRSTLIAFNWLGFLVSSVAIARAVLEQLVLDRLPGRGFTWDKTARYRQAPAAGAAAPGPSADAPAPGVRPPGGSSR</sequence>
<evidence type="ECO:0000256" key="3">
    <source>
        <dbReference type="ARBA" id="ARBA00022679"/>
    </source>
</evidence>
<organism evidence="10 11">
    <name type="scientific">Pseudaquabacterium rugosum</name>
    <dbReference type="NCBI Taxonomy" id="2984194"/>
    <lineage>
        <taxon>Bacteria</taxon>
        <taxon>Pseudomonadati</taxon>
        <taxon>Pseudomonadota</taxon>
        <taxon>Betaproteobacteria</taxon>
        <taxon>Burkholderiales</taxon>
        <taxon>Sphaerotilaceae</taxon>
        <taxon>Pseudaquabacterium</taxon>
    </lineage>
</organism>
<evidence type="ECO:0000256" key="2">
    <source>
        <dbReference type="ARBA" id="ARBA00022676"/>
    </source>
</evidence>
<evidence type="ECO:0000256" key="1">
    <source>
        <dbReference type="ARBA" id="ARBA00004141"/>
    </source>
</evidence>
<dbReference type="Gene3D" id="3.90.550.10">
    <property type="entry name" value="Spore Coat Polysaccharide Biosynthesis Protein SpsA, Chain A"/>
    <property type="match status" value="1"/>
</dbReference>
<dbReference type="PROSITE" id="PS51257">
    <property type="entry name" value="PROKAR_LIPOPROTEIN"/>
    <property type="match status" value="1"/>
</dbReference>
<feature type="transmembrane region" description="Helical" evidence="8">
    <location>
        <begin position="444"/>
        <end position="462"/>
    </location>
</feature>
<accession>A0ABU9B797</accession>
<feature type="compositionally biased region" description="Low complexity" evidence="7">
    <location>
        <begin position="486"/>
        <end position="503"/>
    </location>
</feature>
<protein>
    <submittedName>
        <fullName evidence="10">Glycosyltransferase family 2 protein</fullName>
    </submittedName>
</protein>
<dbReference type="Proteomes" id="UP001368500">
    <property type="component" value="Unassembled WGS sequence"/>
</dbReference>
<name>A0ABU9B797_9BURK</name>
<feature type="transmembrane region" description="Helical" evidence="8">
    <location>
        <begin position="371"/>
        <end position="396"/>
    </location>
</feature>
<feature type="region of interest" description="Disordered" evidence="7">
    <location>
        <begin position="486"/>
        <end position="513"/>
    </location>
</feature>
<feature type="transmembrane region" description="Helical" evidence="8">
    <location>
        <begin position="71"/>
        <end position="90"/>
    </location>
</feature>
<evidence type="ECO:0000256" key="7">
    <source>
        <dbReference type="SAM" id="MobiDB-lite"/>
    </source>
</evidence>
<dbReference type="EMBL" id="JBBUTF010000004">
    <property type="protein sequence ID" value="MEK8025458.1"/>
    <property type="molecule type" value="Genomic_DNA"/>
</dbReference>
<evidence type="ECO:0000313" key="11">
    <source>
        <dbReference type="Proteomes" id="UP001368500"/>
    </source>
</evidence>
<comment type="caution">
    <text evidence="10">The sequence shown here is derived from an EMBL/GenBank/DDBJ whole genome shotgun (WGS) entry which is preliminary data.</text>
</comment>
<dbReference type="InterPro" id="IPR029044">
    <property type="entry name" value="Nucleotide-diphossugar_trans"/>
</dbReference>
<keyword evidence="11" id="KW-1185">Reference proteome</keyword>
<dbReference type="PANTHER" id="PTHR43867">
    <property type="entry name" value="CELLULOSE SYNTHASE CATALYTIC SUBUNIT A [UDP-FORMING]"/>
    <property type="match status" value="1"/>
</dbReference>
<evidence type="ECO:0000256" key="8">
    <source>
        <dbReference type="SAM" id="Phobius"/>
    </source>
</evidence>
<evidence type="ECO:0000313" key="10">
    <source>
        <dbReference type="EMBL" id="MEK8025458.1"/>
    </source>
</evidence>
<dbReference type="Pfam" id="PF13641">
    <property type="entry name" value="Glyco_tranf_2_3"/>
    <property type="match status" value="1"/>
</dbReference>
<dbReference type="CDD" id="cd06423">
    <property type="entry name" value="CESA_like"/>
    <property type="match status" value="1"/>
</dbReference>
<keyword evidence="6 8" id="KW-0472">Membrane</keyword>
<keyword evidence="3" id="KW-0808">Transferase</keyword>